<dbReference type="EMBL" id="BKCP01007515">
    <property type="protein sequence ID" value="GER46383.1"/>
    <property type="molecule type" value="Genomic_DNA"/>
</dbReference>
<evidence type="ECO:0000313" key="3">
    <source>
        <dbReference type="Proteomes" id="UP000325081"/>
    </source>
</evidence>
<keyword evidence="1" id="KW-0472">Membrane</keyword>
<comment type="caution">
    <text evidence="2">The sequence shown here is derived from an EMBL/GenBank/DDBJ whole genome shotgun (WGS) entry which is preliminary data.</text>
</comment>
<keyword evidence="3" id="KW-1185">Reference proteome</keyword>
<keyword evidence="1" id="KW-1133">Transmembrane helix</keyword>
<dbReference type="Proteomes" id="UP000325081">
    <property type="component" value="Unassembled WGS sequence"/>
</dbReference>
<sequence>MSPHEPPQRTFLPFTNPFRTILPKGGSLSSKHLDLLNTFEDTLTRRLKDLKPAKREDILSLSWMKNATRSLCETHADIKVLITALELPVRDWDEKWIDIYLTNSMKLLDTCLFFTSEISRLRRAHLHLTCALHDLRDGPKKLAKARSSLDEWIHLVTTKKNPRLDGCLAKTLDFPKMKNFPPKGKVLMRAMFGVKVLTLFVCSIFVAAFSGSGEKLIDLRVVPEVCSWAEAVFDLQNFVNAEIRKEFAVLREVENVYSVVNKLYLVVQDGVREESEKNLIKVVSDLEDKGEKLYLGLNELAKEVDVFFKVILSGRDALLCNLRFVGDDVTDEVRRRSMGDGPGQAVR</sequence>
<dbReference type="PANTHER" id="PTHR31509">
    <property type="entry name" value="BPS1-LIKE PROTEIN"/>
    <property type="match status" value="1"/>
</dbReference>
<dbReference type="AlphaFoldDB" id="A0A5A7QLW3"/>
<gene>
    <name evidence="2" type="ORF">STAS_23416</name>
</gene>
<accession>A0A5A7QLW3</accession>
<evidence type="ECO:0000313" key="2">
    <source>
        <dbReference type="EMBL" id="GER46383.1"/>
    </source>
</evidence>
<dbReference type="OrthoDB" id="694709at2759"/>
<proteinExistence type="predicted"/>
<evidence type="ECO:0000256" key="1">
    <source>
        <dbReference type="SAM" id="Phobius"/>
    </source>
</evidence>
<protein>
    <recommendedName>
        <fullName evidence="4">BPS1-like protein</fullName>
    </recommendedName>
</protein>
<keyword evidence="1" id="KW-0812">Transmembrane</keyword>
<name>A0A5A7QLW3_STRAF</name>
<reference evidence="3" key="1">
    <citation type="journal article" date="2019" name="Curr. Biol.">
        <title>Genome Sequence of Striga asiatica Provides Insight into the Evolution of Plant Parasitism.</title>
        <authorList>
            <person name="Yoshida S."/>
            <person name="Kim S."/>
            <person name="Wafula E.K."/>
            <person name="Tanskanen J."/>
            <person name="Kim Y.M."/>
            <person name="Honaas L."/>
            <person name="Yang Z."/>
            <person name="Spallek T."/>
            <person name="Conn C.E."/>
            <person name="Ichihashi Y."/>
            <person name="Cheong K."/>
            <person name="Cui S."/>
            <person name="Der J.P."/>
            <person name="Gundlach H."/>
            <person name="Jiao Y."/>
            <person name="Hori C."/>
            <person name="Ishida J.K."/>
            <person name="Kasahara H."/>
            <person name="Kiba T."/>
            <person name="Kim M.S."/>
            <person name="Koo N."/>
            <person name="Laohavisit A."/>
            <person name="Lee Y.H."/>
            <person name="Lumba S."/>
            <person name="McCourt P."/>
            <person name="Mortimer J.C."/>
            <person name="Mutuku J.M."/>
            <person name="Nomura T."/>
            <person name="Sasaki-Sekimoto Y."/>
            <person name="Seto Y."/>
            <person name="Wang Y."/>
            <person name="Wakatake T."/>
            <person name="Sakakibara H."/>
            <person name="Demura T."/>
            <person name="Yamaguchi S."/>
            <person name="Yoneyama K."/>
            <person name="Manabe R.I."/>
            <person name="Nelson D.C."/>
            <person name="Schulman A.H."/>
            <person name="Timko M.P."/>
            <person name="dePamphilis C.W."/>
            <person name="Choi D."/>
            <person name="Shirasu K."/>
        </authorList>
    </citation>
    <scope>NUCLEOTIDE SEQUENCE [LARGE SCALE GENOMIC DNA]</scope>
    <source>
        <strain evidence="3">cv. UVA1</strain>
    </source>
</reference>
<feature type="transmembrane region" description="Helical" evidence="1">
    <location>
        <begin position="186"/>
        <end position="209"/>
    </location>
</feature>
<evidence type="ECO:0008006" key="4">
    <source>
        <dbReference type="Google" id="ProtNLM"/>
    </source>
</evidence>
<organism evidence="2 3">
    <name type="scientific">Striga asiatica</name>
    <name type="common">Asiatic witchweed</name>
    <name type="synonym">Buchnera asiatica</name>
    <dbReference type="NCBI Taxonomy" id="4170"/>
    <lineage>
        <taxon>Eukaryota</taxon>
        <taxon>Viridiplantae</taxon>
        <taxon>Streptophyta</taxon>
        <taxon>Embryophyta</taxon>
        <taxon>Tracheophyta</taxon>
        <taxon>Spermatophyta</taxon>
        <taxon>Magnoliopsida</taxon>
        <taxon>eudicotyledons</taxon>
        <taxon>Gunneridae</taxon>
        <taxon>Pentapetalae</taxon>
        <taxon>asterids</taxon>
        <taxon>lamiids</taxon>
        <taxon>Lamiales</taxon>
        <taxon>Orobanchaceae</taxon>
        <taxon>Buchnereae</taxon>
        <taxon>Striga</taxon>
    </lineage>
</organism>